<dbReference type="InterPro" id="IPR057369">
    <property type="entry name" value="VG15"/>
</dbReference>
<evidence type="ECO:0000256" key="1">
    <source>
        <dbReference type="SAM" id="Coils"/>
    </source>
</evidence>
<reference evidence="3" key="1">
    <citation type="submission" date="2024-04" db="EMBL/GenBank/DDBJ databases">
        <authorList>
            <person name="Bains C."/>
            <person name="Hallett B."/>
            <person name="Lee H."/>
            <person name="Redzematovic E."/>
            <person name="Hutchison K.W."/>
            <person name="Molloy S.D."/>
            <person name="Viland M.D."/>
            <person name="Lewis C.M."/>
            <person name="Garlena R.A."/>
            <person name="Russell D.A."/>
            <person name="Jacobs-Sera D."/>
            <person name="Hatfull G.F."/>
        </authorList>
    </citation>
    <scope>NUCLEOTIDE SEQUENCE</scope>
</reference>
<evidence type="ECO:0000313" key="3">
    <source>
        <dbReference type="EMBL" id="XCH43619.1"/>
    </source>
</evidence>
<feature type="compositionally biased region" description="Basic residues" evidence="2">
    <location>
        <begin position="259"/>
        <end position="269"/>
    </location>
</feature>
<name>A0AAU8GQ46_9VIRU</name>
<keyword evidence="3" id="KW-0645">Protease</keyword>
<dbReference type="GO" id="GO:0006508">
    <property type="term" value="P:proteolysis"/>
    <property type="evidence" value="ECO:0007669"/>
    <property type="project" value="UniProtKB-KW"/>
</dbReference>
<dbReference type="GO" id="GO:0008233">
    <property type="term" value="F:peptidase activity"/>
    <property type="evidence" value="ECO:0007669"/>
    <property type="project" value="UniProtKB-KW"/>
</dbReference>
<proteinExistence type="predicted"/>
<feature type="region of interest" description="Disordered" evidence="2">
    <location>
        <begin position="254"/>
        <end position="287"/>
    </location>
</feature>
<dbReference type="SUPFAM" id="SSF58104">
    <property type="entry name" value="Methyl-accepting chemotaxis protein (MCP) signaling domain"/>
    <property type="match status" value="1"/>
</dbReference>
<keyword evidence="1" id="KW-0175">Coiled coil</keyword>
<keyword evidence="3" id="KW-0378">Hydrolase</keyword>
<feature type="compositionally biased region" description="Low complexity" evidence="2">
    <location>
        <begin position="273"/>
        <end position="287"/>
    </location>
</feature>
<feature type="coiled-coil region" evidence="1">
    <location>
        <begin position="695"/>
        <end position="745"/>
    </location>
</feature>
<protein>
    <submittedName>
        <fullName evidence="3">Capsid maturation protease</fullName>
    </submittedName>
</protein>
<dbReference type="EMBL" id="PP750966">
    <property type="protein sequence ID" value="XCH43619.1"/>
    <property type="molecule type" value="Genomic_DNA"/>
</dbReference>
<accession>A0AAU8GQ46</accession>
<gene>
    <name evidence="3" type="primary">9</name>
    <name evidence="3" type="ORF">SEA_PHARB_9</name>
</gene>
<sequence length="883" mass="95346">MTEGPKAVPQFQGALTRLSSEVGGAVDKLVPRLGGLTKAEGLRFITDAYPTIVDPFLAVSGDLTAQWYAEQTPALVPSVRVRPGNAVVPAKAFLPEPAALPESKQLAASGRWALLQRDPAKALQGSATRSLFAQSRRTVLDNAGREGVKWTRYASGNACGFCRMLATRALTAEQAGAPGLYNTKRSASENAHTFDLARGHDHCKCIAVPVRSGTYEPPAYVHDWLDDYNAVARDDNGALLPEWTIARRMEQRADERLGRAKRGPGRPRKPVADARTAAPAAADAQAPAEAVRARVQDAQHLTDRTAQRAEAFAQPVRDRVQTAQQYAQRADEIASKAAQISGQVKQYTDIADKVLGHAVPVVRDLKAVVDATDKALQTAAQVTDGAVQVTNLAAQAVDSTVDIAHGVKQIADEVGGVLDDAAAVALGVRALVTDTGKAVRDTAQNVKGARSIDDFAEQIAAAVDTATQIQADGLALVDQARGVVDSAQGIAQGVKELPDVMRKPLADVQQMAEAVRGAVADVEQAGDDAAGVARAVQRLVETVADWRKADQAAEAARPPVFVPSERLDAPRSIEAAPRAIEATPQRALDAPERAAVGGTTEVPAIEAAAPLKELPAPVEPLDVEVVALPRVPERLAIEAGPTREQLEDLDGALAEPFGEPPAPAKPKRARKPQRTLDEIEAELNAAIELDDGEAIDRLADEMDRVEKRLKAAAARNEAAKAKRAAARSEREAAKEAAERARWEQMGELVDKGWDEDEAEAYAFGLEVEDVRKRNFMRDAQRDGHNGNTFTKVLKQKFYALVDEAYWKAEAATNGHMIARKYEGKVSPTLLWHMSERDARKYMSEEMANWFDENGRLTFMAYRQAVLDGHEGRWRNAMTPDYNQ</sequence>
<dbReference type="Pfam" id="PF25310">
    <property type="entry name" value="VG15"/>
    <property type="match status" value="1"/>
</dbReference>
<evidence type="ECO:0000256" key="2">
    <source>
        <dbReference type="SAM" id="MobiDB-lite"/>
    </source>
</evidence>
<organism evidence="3">
    <name type="scientific">Mycobacterium phage Pharb</name>
    <dbReference type="NCBI Taxonomy" id="3136626"/>
    <lineage>
        <taxon>Viruses</taxon>
    </lineage>
</organism>